<evidence type="ECO:0008006" key="3">
    <source>
        <dbReference type="Google" id="ProtNLM"/>
    </source>
</evidence>
<protein>
    <recommendedName>
        <fullName evidence="3">Transcriptional regulator</fullName>
    </recommendedName>
</protein>
<sequence length="60" mass="6666">MDMTVSSRAFDLGHQKCGKLAEHLSRIGDRWTLPVVVTLREALRASTSSAETSRAFRSKC</sequence>
<reference evidence="1 2" key="1">
    <citation type="submission" date="2024-03" db="EMBL/GenBank/DDBJ databases">
        <authorList>
            <person name="Jo J.-H."/>
        </authorList>
    </citation>
    <scope>NUCLEOTIDE SEQUENCE [LARGE SCALE GENOMIC DNA]</scope>
    <source>
        <strain evidence="1 2">PS1R-30</strain>
    </source>
</reference>
<gene>
    <name evidence="1" type="ORF">WG901_16480</name>
</gene>
<proteinExistence type="predicted"/>
<dbReference type="Proteomes" id="UP001361239">
    <property type="component" value="Unassembled WGS sequence"/>
</dbReference>
<dbReference type="RefSeq" id="WP_339588438.1">
    <property type="nucleotide sequence ID" value="NZ_JBBHJZ010000003.1"/>
</dbReference>
<dbReference type="EMBL" id="JBBHJZ010000003">
    <property type="protein sequence ID" value="MEJ5978250.1"/>
    <property type="molecule type" value="Genomic_DNA"/>
</dbReference>
<evidence type="ECO:0000313" key="1">
    <source>
        <dbReference type="EMBL" id="MEJ5978250.1"/>
    </source>
</evidence>
<keyword evidence="2" id="KW-1185">Reference proteome</keyword>
<accession>A0ABU8RYU4</accession>
<organism evidence="1 2">
    <name type="scientific">Novosphingobium anseongense</name>
    <dbReference type="NCBI Taxonomy" id="3133436"/>
    <lineage>
        <taxon>Bacteria</taxon>
        <taxon>Pseudomonadati</taxon>
        <taxon>Pseudomonadota</taxon>
        <taxon>Alphaproteobacteria</taxon>
        <taxon>Sphingomonadales</taxon>
        <taxon>Sphingomonadaceae</taxon>
        <taxon>Novosphingobium</taxon>
    </lineage>
</organism>
<comment type="caution">
    <text evidence="1">The sequence shown here is derived from an EMBL/GenBank/DDBJ whole genome shotgun (WGS) entry which is preliminary data.</text>
</comment>
<name>A0ABU8RYU4_9SPHN</name>
<evidence type="ECO:0000313" key="2">
    <source>
        <dbReference type="Proteomes" id="UP001361239"/>
    </source>
</evidence>